<sequence length="72" mass="8027">MAGSYVISIITLYILFKVNGAGTDFSEMMTGAHIFLFVIALIIVTAVYYILLGILYLWFGKLAAKQMMIVRS</sequence>
<evidence type="ECO:0000256" key="1">
    <source>
        <dbReference type="SAM" id="Phobius"/>
    </source>
</evidence>
<protein>
    <submittedName>
        <fullName evidence="2">Uncharacterized protein</fullName>
    </submittedName>
</protein>
<keyword evidence="1" id="KW-0812">Transmembrane</keyword>
<gene>
    <name evidence="2" type="ORF">HYS17_03525</name>
</gene>
<keyword evidence="1" id="KW-1133">Transmembrane helix</keyword>
<keyword evidence="1" id="KW-0472">Membrane</keyword>
<organism evidence="2 3">
    <name type="scientific">Micavibrio aeruginosavorus</name>
    <dbReference type="NCBI Taxonomy" id="349221"/>
    <lineage>
        <taxon>Bacteria</taxon>
        <taxon>Pseudomonadati</taxon>
        <taxon>Bdellovibrionota</taxon>
        <taxon>Bdellovibrionia</taxon>
        <taxon>Bdellovibrionales</taxon>
        <taxon>Pseudobdellovibrionaceae</taxon>
        <taxon>Micavibrio</taxon>
    </lineage>
</organism>
<accession>A0A7T5R3K4</accession>
<evidence type="ECO:0000313" key="3">
    <source>
        <dbReference type="Proteomes" id="UP000595362"/>
    </source>
</evidence>
<name>A0A7T5R3K4_9BACT</name>
<proteinExistence type="predicted"/>
<dbReference type="EMBL" id="CP066681">
    <property type="protein sequence ID" value="QQG36855.1"/>
    <property type="molecule type" value="Genomic_DNA"/>
</dbReference>
<dbReference type="Proteomes" id="UP000595362">
    <property type="component" value="Chromosome"/>
</dbReference>
<dbReference type="AlphaFoldDB" id="A0A7T5R3K4"/>
<feature type="transmembrane region" description="Helical" evidence="1">
    <location>
        <begin position="30"/>
        <end position="59"/>
    </location>
</feature>
<evidence type="ECO:0000313" key="2">
    <source>
        <dbReference type="EMBL" id="QQG36855.1"/>
    </source>
</evidence>
<reference evidence="2 3" key="1">
    <citation type="submission" date="2020-07" db="EMBL/GenBank/DDBJ databases">
        <title>Huge and variable diversity of episymbiotic CPR bacteria and DPANN archaea in groundwater ecosystems.</title>
        <authorList>
            <person name="He C.Y."/>
            <person name="Keren R."/>
            <person name="Whittaker M."/>
            <person name="Farag I.F."/>
            <person name="Doudna J."/>
            <person name="Cate J.H.D."/>
            <person name="Banfield J.F."/>
        </authorList>
    </citation>
    <scope>NUCLEOTIDE SEQUENCE [LARGE SCALE GENOMIC DNA]</scope>
    <source>
        <strain evidence="2">NC_groundwater_70_Ag_B-0.1um_54_66</strain>
    </source>
</reference>